<feature type="compositionally biased region" description="Low complexity" evidence="1">
    <location>
        <begin position="107"/>
        <end position="127"/>
    </location>
</feature>
<organism evidence="4 5">
    <name type="scientific">Paucilactobacillus vaccinostercus DSM 20634</name>
    <dbReference type="NCBI Taxonomy" id="1423813"/>
    <lineage>
        <taxon>Bacteria</taxon>
        <taxon>Bacillati</taxon>
        <taxon>Bacillota</taxon>
        <taxon>Bacilli</taxon>
        <taxon>Lactobacillales</taxon>
        <taxon>Lactobacillaceae</taxon>
        <taxon>Paucilactobacillus</taxon>
    </lineage>
</organism>
<feature type="compositionally biased region" description="Low complexity" evidence="1">
    <location>
        <begin position="134"/>
        <end position="149"/>
    </location>
</feature>
<dbReference type="InterPro" id="IPR059113">
    <property type="entry name" value="Znf_ribbon"/>
</dbReference>
<dbReference type="Proteomes" id="UP000051733">
    <property type="component" value="Unassembled WGS sequence"/>
</dbReference>
<sequence length="261" mass="28052">MDQEKRFCPECGALVDKTLKFCPNCGQNLAADQVEPPVQPAATNDMKSTSNQQESVTQNRKRSAEPTPSRHQPQRPKKSRKPWIAVIMVVVILVAGGAFIWSSSQKTTSTASDSGSQSSGYTASTSSKQHTNKAASSSESRSISSSSVSSSATSTTAYSAGVDQHNLTTAQVESWVWQHFQPTFAEDGYTREDYTMDMGKNSDGLLQITVRENHNSANMKADGADPDTAPVVATYEITSEGYLAQTSANGSISVESETYGE</sequence>
<feature type="domain" description="Putative zinc-ribbon" evidence="3">
    <location>
        <begin position="8"/>
        <end position="29"/>
    </location>
</feature>
<evidence type="ECO:0000259" key="3">
    <source>
        <dbReference type="Pfam" id="PF13248"/>
    </source>
</evidence>
<dbReference type="EMBL" id="AYYY01000010">
    <property type="protein sequence ID" value="KRM62196.1"/>
    <property type="molecule type" value="Genomic_DNA"/>
</dbReference>
<evidence type="ECO:0000256" key="2">
    <source>
        <dbReference type="SAM" id="Phobius"/>
    </source>
</evidence>
<keyword evidence="2" id="KW-0472">Membrane</keyword>
<keyword evidence="2" id="KW-0812">Transmembrane</keyword>
<protein>
    <recommendedName>
        <fullName evidence="3">Putative zinc-ribbon domain-containing protein</fullName>
    </recommendedName>
</protein>
<feature type="region of interest" description="Disordered" evidence="1">
    <location>
        <begin position="30"/>
        <end position="80"/>
    </location>
</feature>
<evidence type="ECO:0000256" key="1">
    <source>
        <dbReference type="SAM" id="MobiDB-lite"/>
    </source>
</evidence>
<proteinExistence type="predicted"/>
<gene>
    <name evidence="4" type="ORF">FC26_GL000757</name>
</gene>
<keyword evidence="5" id="KW-1185">Reference proteome</keyword>
<name>A0A0R2A9B3_9LACO</name>
<feature type="region of interest" description="Disordered" evidence="1">
    <location>
        <begin position="107"/>
        <end position="149"/>
    </location>
</feature>
<reference evidence="4 5" key="1">
    <citation type="journal article" date="2015" name="Genome Announc.">
        <title>Expanding the biotechnology potential of lactobacilli through comparative genomics of 213 strains and associated genera.</title>
        <authorList>
            <person name="Sun Z."/>
            <person name="Harris H.M."/>
            <person name="McCann A."/>
            <person name="Guo C."/>
            <person name="Argimon S."/>
            <person name="Zhang W."/>
            <person name="Yang X."/>
            <person name="Jeffery I.B."/>
            <person name="Cooney J.C."/>
            <person name="Kagawa T.F."/>
            <person name="Liu W."/>
            <person name="Song Y."/>
            <person name="Salvetti E."/>
            <person name="Wrobel A."/>
            <person name="Rasinkangas P."/>
            <person name="Parkhill J."/>
            <person name="Rea M.C."/>
            <person name="O'Sullivan O."/>
            <person name="Ritari J."/>
            <person name="Douillard F.P."/>
            <person name="Paul Ross R."/>
            <person name="Yang R."/>
            <person name="Briner A.E."/>
            <person name="Felis G.E."/>
            <person name="de Vos W.M."/>
            <person name="Barrangou R."/>
            <person name="Klaenhammer T.R."/>
            <person name="Caufield P.W."/>
            <person name="Cui Y."/>
            <person name="Zhang H."/>
            <person name="O'Toole P.W."/>
        </authorList>
    </citation>
    <scope>NUCLEOTIDE SEQUENCE [LARGE SCALE GENOMIC DNA]</scope>
    <source>
        <strain evidence="4 5">DSM 20634</strain>
    </source>
</reference>
<evidence type="ECO:0000313" key="4">
    <source>
        <dbReference type="EMBL" id="KRM62196.1"/>
    </source>
</evidence>
<dbReference type="AlphaFoldDB" id="A0A0R2A9B3"/>
<feature type="compositionally biased region" description="Polar residues" evidence="1">
    <location>
        <begin position="41"/>
        <end position="58"/>
    </location>
</feature>
<dbReference type="PATRIC" id="fig|1423813.3.peg.769"/>
<comment type="caution">
    <text evidence="4">The sequence shown here is derived from an EMBL/GenBank/DDBJ whole genome shotgun (WGS) entry which is preliminary data.</text>
</comment>
<keyword evidence="2" id="KW-1133">Transmembrane helix</keyword>
<accession>A0A0R2A9B3</accession>
<dbReference type="STRING" id="1423813.FC26_GL000757"/>
<evidence type="ECO:0000313" key="5">
    <source>
        <dbReference type="Proteomes" id="UP000051733"/>
    </source>
</evidence>
<dbReference type="RefSeq" id="WP_057777728.1">
    <property type="nucleotide sequence ID" value="NZ_AYYY01000010.1"/>
</dbReference>
<dbReference type="Pfam" id="PF13248">
    <property type="entry name" value="Zn_ribbon_3"/>
    <property type="match status" value="1"/>
</dbReference>
<feature type="transmembrane region" description="Helical" evidence="2">
    <location>
        <begin position="83"/>
        <end position="101"/>
    </location>
</feature>
<dbReference type="OrthoDB" id="2262426at2"/>